<proteinExistence type="predicted"/>
<dbReference type="Gene3D" id="2.60.40.150">
    <property type="entry name" value="C2 domain"/>
    <property type="match status" value="1"/>
</dbReference>
<evidence type="ECO:0000313" key="4">
    <source>
        <dbReference type="Proteomes" id="UP000436088"/>
    </source>
</evidence>
<dbReference type="Pfam" id="PF00168">
    <property type="entry name" value="C2"/>
    <property type="match status" value="1"/>
</dbReference>
<evidence type="ECO:0000256" key="1">
    <source>
        <dbReference type="SAM" id="MobiDB-lite"/>
    </source>
</evidence>
<dbReference type="InterPro" id="IPR035892">
    <property type="entry name" value="C2_domain_sf"/>
</dbReference>
<organism evidence="3 4">
    <name type="scientific">Hibiscus syriacus</name>
    <name type="common">Rose of Sharon</name>
    <dbReference type="NCBI Taxonomy" id="106335"/>
    <lineage>
        <taxon>Eukaryota</taxon>
        <taxon>Viridiplantae</taxon>
        <taxon>Streptophyta</taxon>
        <taxon>Embryophyta</taxon>
        <taxon>Tracheophyta</taxon>
        <taxon>Spermatophyta</taxon>
        <taxon>Magnoliopsida</taxon>
        <taxon>eudicotyledons</taxon>
        <taxon>Gunneridae</taxon>
        <taxon>Pentapetalae</taxon>
        <taxon>rosids</taxon>
        <taxon>malvids</taxon>
        <taxon>Malvales</taxon>
        <taxon>Malvaceae</taxon>
        <taxon>Malvoideae</taxon>
        <taxon>Hibiscus</taxon>
    </lineage>
</organism>
<name>A0A6A2Z9M9_HIBSY</name>
<feature type="domain" description="C2" evidence="2">
    <location>
        <begin position="1"/>
        <end position="114"/>
    </location>
</feature>
<dbReference type="PANTHER" id="PTHR32246:SF143">
    <property type="entry name" value="CALCIUM-DEPENDENT LIPID-BINDING (CALB DOMAIN) FAMILY PROTEIN"/>
    <property type="match status" value="1"/>
</dbReference>
<dbReference type="AlphaFoldDB" id="A0A6A2Z9M9"/>
<dbReference type="InterPro" id="IPR044750">
    <property type="entry name" value="C2_SRC2/BAP"/>
</dbReference>
<evidence type="ECO:0000259" key="2">
    <source>
        <dbReference type="PROSITE" id="PS50004"/>
    </source>
</evidence>
<dbReference type="SUPFAM" id="SSF49562">
    <property type="entry name" value="C2 domain (Calcium/lipid-binding domain, CaLB)"/>
    <property type="match status" value="1"/>
</dbReference>
<protein>
    <submittedName>
        <fullName evidence="3">Auxin-responsive protein IAA13, putative isoform 1</fullName>
    </submittedName>
</protein>
<dbReference type="PROSITE" id="PS50004">
    <property type="entry name" value="C2"/>
    <property type="match status" value="1"/>
</dbReference>
<gene>
    <name evidence="3" type="ORF">F3Y22_tig00110987pilonHSYRG00314</name>
</gene>
<dbReference type="PANTHER" id="PTHR32246">
    <property type="entry name" value="INGRESSION PROTEIN FIC1"/>
    <property type="match status" value="1"/>
</dbReference>
<dbReference type="CDD" id="cd04051">
    <property type="entry name" value="C2_SRC2_like"/>
    <property type="match status" value="1"/>
</dbReference>
<dbReference type="GO" id="GO:0006952">
    <property type="term" value="P:defense response"/>
    <property type="evidence" value="ECO:0007669"/>
    <property type="project" value="InterPro"/>
</dbReference>
<evidence type="ECO:0000313" key="3">
    <source>
        <dbReference type="EMBL" id="KAE8688407.1"/>
    </source>
</evidence>
<dbReference type="InterPro" id="IPR000008">
    <property type="entry name" value="C2_dom"/>
</dbReference>
<feature type="region of interest" description="Disordered" evidence="1">
    <location>
        <begin position="254"/>
        <end position="334"/>
    </location>
</feature>
<feature type="region of interest" description="Disordered" evidence="1">
    <location>
        <begin position="394"/>
        <end position="417"/>
    </location>
</feature>
<keyword evidence="4" id="KW-1185">Reference proteome</keyword>
<sequence>MSISAPFQLLEINMISAQDLEPVCRRKMKTYAVAWVHSRRKLSTRIDTQGHTDPTWNDKFVFRVDDEFLHRDTSYVTIEMYAVHWFRDVHVGTIRVIVGNLIPTISQRRHHREEVELGMRFVALQVWRPSGRPQGILNIGVALLDSTMSSMPLYMQTGSSAVGYRHLMGEEDPFQNSIINPVSSTCKSSNFQHLLNGLINPELRRTKSDSSSILESELKPKGSSIVNGGSMVNAWETGKANTKITTKESSMLNYTSGKIPKKGNSSSIVSGAEKSNPKIRSRGRSIVNNVFDKNTKRGKSSGKSPTGTRSPWLDNGAPKKLGRSTIWTDSELGPSPSEVAAAVARNLQHNKMEETESSMAEGWSLDESIEGLQSKLERWRTELPPLYDRGELSSYMSSRIPTTSASKSTRSGRRNRRKNRSFTCFGNIFGCGITVTCAPGASGSRKKRI</sequence>
<dbReference type="EMBL" id="VEPZ02001190">
    <property type="protein sequence ID" value="KAE8688407.1"/>
    <property type="molecule type" value="Genomic_DNA"/>
</dbReference>
<accession>A0A6A2Z9M9</accession>
<comment type="caution">
    <text evidence="3">The sequence shown here is derived from an EMBL/GenBank/DDBJ whole genome shotgun (WGS) entry which is preliminary data.</text>
</comment>
<feature type="compositionally biased region" description="Polar residues" evidence="1">
    <location>
        <begin position="394"/>
        <end position="405"/>
    </location>
</feature>
<dbReference type="SMART" id="SM00239">
    <property type="entry name" value="C2"/>
    <property type="match status" value="1"/>
</dbReference>
<reference evidence="3" key="1">
    <citation type="submission" date="2019-09" db="EMBL/GenBank/DDBJ databases">
        <title>Draft genome information of white flower Hibiscus syriacus.</title>
        <authorList>
            <person name="Kim Y.-M."/>
        </authorList>
    </citation>
    <scope>NUCLEOTIDE SEQUENCE [LARGE SCALE GENOMIC DNA]</scope>
    <source>
        <strain evidence="3">YM2019G1</strain>
    </source>
</reference>
<dbReference type="OrthoDB" id="1909968at2759"/>
<dbReference type="Proteomes" id="UP000436088">
    <property type="component" value="Unassembled WGS sequence"/>
</dbReference>